<feature type="compositionally biased region" description="Basic and acidic residues" evidence="1">
    <location>
        <begin position="21"/>
        <end position="31"/>
    </location>
</feature>
<protein>
    <submittedName>
        <fullName evidence="2">Uncharacterized protein</fullName>
    </submittedName>
</protein>
<organism evidence="2 3">
    <name type="scientific">Rotaria magnacalcarata</name>
    <dbReference type="NCBI Taxonomy" id="392030"/>
    <lineage>
        <taxon>Eukaryota</taxon>
        <taxon>Metazoa</taxon>
        <taxon>Spiralia</taxon>
        <taxon>Gnathifera</taxon>
        <taxon>Rotifera</taxon>
        <taxon>Eurotatoria</taxon>
        <taxon>Bdelloidea</taxon>
        <taxon>Philodinida</taxon>
        <taxon>Philodinidae</taxon>
        <taxon>Rotaria</taxon>
    </lineage>
</organism>
<evidence type="ECO:0000313" key="2">
    <source>
        <dbReference type="EMBL" id="CAF4636188.1"/>
    </source>
</evidence>
<feature type="non-terminal residue" evidence="2">
    <location>
        <position position="1"/>
    </location>
</feature>
<feature type="compositionally biased region" description="Polar residues" evidence="1">
    <location>
        <begin position="47"/>
        <end position="73"/>
    </location>
</feature>
<name>A0A8S2ZII7_9BILA</name>
<sequence>TPPVSTTNGSSGGGSSKNRRDRSPMSDKDNSQRNSMSSSTIKKERNTPQPNKSMTPTTGSNIVSQNVGASQLQPGGPLGL</sequence>
<feature type="non-terminal residue" evidence="2">
    <location>
        <position position="80"/>
    </location>
</feature>
<dbReference type="Proteomes" id="UP000676336">
    <property type="component" value="Unassembled WGS sequence"/>
</dbReference>
<dbReference type="EMBL" id="CAJOBI010111723">
    <property type="protein sequence ID" value="CAF4636188.1"/>
    <property type="molecule type" value="Genomic_DNA"/>
</dbReference>
<evidence type="ECO:0000313" key="3">
    <source>
        <dbReference type="Proteomes" id="UP000676336"/>
    </source>
</evidence>
<accession>A0A8S2ZII7</accession>
<reference evidence="2" key="1">
    <citation type="submission" date="2021-02" db="EMBL/GenBank/DDBJ databases">
        <authorList>
            <person name="Nowell W R."/>
        </authorList>
    </citation>
    <scope>NUCLEOTIDE SEQUENCE</scope>
</reference>
<evidence type="ECO:0000256" key="1">
    <source>
        <dbReference type="SAM" id="MobiDB-lite"/>
    </source>
</evidence>
<feature type="region of interest" description="Disordered" evidence="1">
    <location>
        <begin position="1"/>
        <end position="80"/>
    </location>
</feature>
<comment type="caution">
    <text evidence="2">The sequence shown here is derived from an EMBL/GenBank/DDBJ whole genome shotgun (WGS) entry which is preliminary data.</text>
</comment>
<proteinExistence type="predicted"/>
<dbReference type="AlphaFoldDB" id="A0A8S2ZII7"/>
<gene>
    <name evidence="2" type="ORF">SMN809_LOCUS40494</name>
</gene>